<sequence>MNGKSRECHARRANAATLLSGIALAAAVFGTPCAFAELGGAPTMGPSQRVANASRKAAEPAATDAAKATTANKWTMRETTQPDGLVEREYLNSDGVVFAVAWRGSRRPELSVLLGTQYATQMSRRARELRQQGRGSHGSTSQVDDTFAVHASAHQRSSTGIAWLPRLLPPGLDPDTLSIPQDS</sequence>
<dbReference type="RefSeq" id="WP_081266360.1">
    <property type="nucleotide sequence ID" value="NZ_LVHG01000025.1"/>
</dbReference>
<dbReference type="Pfam" id="PF11005">
    <property type="entry name" value="DUF2844"/>
    <property type="match status" value="1"/>
</dbReference>
<dbReference type="InterPro" id="IPR021267">
    <property type="entry name" value="DUF2844"/>
</dbReference>
<feature type="chain" id="PRO_5041649850" description="DUF2844 domain-containing protein" evidence="2">
    <location>
        <begin position="26"/>
        <end position="183"/>
    </location>
</feature>
<accession>A0AA91IDC5</accession>
<feature type="signal peptide" evidence="2">
    <location>
        <begin position="1"/>
        <end position="25"/>
    </location>
</feature>
<reference evidence="3 4" key="1">
    <citation type="submission" date="2016-03" db="EMBL/GenBank/DDBJ databases">
        <title>Genome sequence of Variovorax paradoxus KB5.</title>
        <authorList>
            <person name="Jeong H."/>
            <person name="Hong C.E."/>
            <person name="Jo S.H."/>
            <person name="Park J.M."/>
        </authorList>
    </citation>
    <scope>NUCLEOTIDE SEQUENCE [LARGE SCALE GENOMIC DNA]</scope>
    <source>
        <strain evidence="3 4">KB5</strain>
    </source>
</reference>
<evidence type="ECO:0000256" key="2">
    <source>
        <dbReference type="SAM" id="SignalP"/>
    </source>
</evidence>
<keyword evidence="2" id="KW-0732">Signal</keyword>
<evidence type="ECO:0000313" key="4">
    <source>
        <dbReference type="Proteomes" id="UP000077852"/>
    </source>
</evidence>
<proteinExistence type="predicted"/>
<evidence type="ECO:0000256" key="1">
    <source>
        <dbReference type="SAM" id="MobiDB-lite"/>
    </source>
</evidence>
<name>A0AA91IDC5_VARPD</name>
<organism evidence="3 4">
    <name type="scientific">Variovorax paradoxus</name>
    <dbReference type="NCBI Taxonomy" id="34073"/>
    <lineage>
        <taxon>Bacteria</taxon>
        <taxon>Pseudomonadati</taxon>
        <taxon>Pseudomonadota</taxon>
        <taxon>Betaproteobacteria</taxon>
        <taxon>Burkholderiales</taxon>
        <taxon>Comamonadaceae</taxon>
        <taxon>Variovorax</taxon>
    </lineage>
</organism>
<evidence type="ECO:0000313" key="3">
    <source>
        <dbReference type="EMBL" id="OAK66435.1"/>
    </source>
</evidence>
<dbReference type="AlphaFoldDB" id="A0AA91IDC5"/>
<feature type="region of interest" description="Disordered" evidence="1">
    <location>
        <begin position="160"/>
        <end position="183"/>
    </location>
</feature>
<evidence type="ECO:0008006" key="5">
    <source>
        <dbReference type="Google" id="ProtNLM"/>
    </source>
</evidence>
<dbReference type="Proteomes" id="UP000077852">
    <property type="component" value="Unassembled WGS sequence"/>
</dbReference>
<protein>
    <recommendedName>
        <fullName evidence="5">DUF2844 domain-containing protein</fullName>
    </recommendedName>
</protein>
<dbReference type="EMBL" id="LVHG01000025">
    <property type="protein sequence ID" value="OAK66435.1"/>
    <property type="molecule type" value="Genomic_DNA"/>
</dbReference>
<gene>
    <name evidence="3" type="ORF">A3K87_08290</name>
</gene>
<comment type="caution">
    <text evidence="3">The sequence shown here is derived from an EMBL/GenBank/DDBJ whole genome shotgun (WGS) entry which is preliminary data.</text>
</comment>